<keyword evidence="2" id="KW-1185">Reference proteome</keyword>
<protein>
    <submittedName>
        <fullName evidence="1">Uncharacterized protein</fullName>
    </submittedName>
</protein>
<accession>A0AAU9R931</accession>
<organism evidence="1 2">
    <name type="scientific">Thlaspi arvense</name>
    <name type="common">Field penny-cress</name>
    <dbReference type="NCBI Taxonomy" id="13288"/>
    <lineage>
        <taxon>Eukaryota</taxon>
        <taxon>Viridiplantae</taxon>
        <taxon>Streptophyta</taxon>
        <taxon>Embryophyta</taxon>
        <taxon>Tracheophyta</taxon>
        <taxon>Spermatophyta</taxon>
        <taxon>Magnoliopsida</taxon>
        <taxon>eudicotyledons</taxon>
        <taxon>Gunneridae</taxon>
        <taxon>Pentapetalae</taxon>
        <taxon>rosids</taxon>
        <taxon>malvids</taxon>
        <taxon>Brassicales</taxon>
        <taxon>Brassicaceae</taxon>
        <taxon>Thlaspideae</taxon>
        <taxon>Thlaspi</taxon>
    </lineage>
</organism>
<dbReference type="AlphaFoldDB" id="A0AAU9R931"/>
<evidence type="ECO:0000313" key="1">
    <source>
        <dbReference type="EMBL" id="CAH2033598.1"/>
    </source>
</evidence>
<evidence type="ECO:0000313" key="2">
    <source>
        <dbReference type="Proteomes" id="UP000836841"/>
    </source>
</evidence>
<dbReference type="EMBL" id="OU466857">
    <property type="protein sequence ID" value="CAH2033598.1"/>
    <property type="molecule type" value="Genomic_DNA"/>
</dbReference>
<name>A0AAU9R931_THLAR</name>
<proteinExistence type="predicted"/>
<reference evidence="1 2" key="1">
    <citation type="submission" date="2022-03" db="EMBL/GenBank/DDBJ databases">
        <authorList>
            <person name="Nunn A."/>
            <person name="Chopra R."/>
            <person name="Nunn A."/>
            <person name="Contreras Garrido A."/>
        </authorList>
    </citation>
    <scope>NUCLEOTIDE SEQUENCE [LARGE SCALE GENOMIC DNA]</scope>
</reference>
<sequence length="121" mass="13638">MEKESQYGAYDDGSVMTDEQMEILRKPIAIYAVISDQLRLLHNFLSSFHPLSSADIKTGGIVRGSQICNRKREESYEERLHAQALTLAALAGAAAVEYYDHKTGATDRYLKFLKPENLNKD</sequence>
<dbReference type="Proteomes" id="UP000836841">
    <property type="component" value="Chromosome 1"/>
</dbReference>
<gene>
    <name evidence="1" type="ORF">TAV2_LOCUS1380</name>
</gene>